<gene>
    <name evidence="2" type="ORF">GCM10022416_47440</name>
</gene>
<evidence type="ECO:0000256" key="1">
    <source>
        <dbReference type="SAM" id="MobiDB-lite"/>
    </source>
</evidence>
<dbReference type="Proteomes" id="UP001500266">
    <property type="component" value="Unassembled WGS sequence"/>
</dbReference>
<comment type="caution">
    <text evidence="2">The sequence shown here is derived from an EMBL/GenBank/DDBJ whole genome shotgun (WGS) entry which is preliminary data.</text>
</comment>
<keyword evidence="3" id="KW-1185">Reference proteome</keyword>
<protein>
    <submittedName>
        <fullName evidence="2">Uncharacterized protein</fullName>
    </submittedName>
</protein>
<reference evidence="3" key="1">
    <citation type="journal article" date="2019" name="Int. J. Syst. Evol. Microbiol.">
        <title>The Global Catalogue of Microorganisms (GCM) 10K type strain sequencing project: providing services to taxonomists for standard genome sequencing and annotation.</title>
        <authorList>
            <consortium name="The Broad Institute Genomics Platform"/>
            <consortium name="The Broad Institute Genome Sequencing Center for Infectious Disease"/>
            <person name="Wu L."/>
            <person name="Ma J."/>
        </authorList>
    </citation>
    <scope>NUCLEOTIDE SEQUENCE [LARGE SCALE GENOMIC DNA]</scope>
    <source>
        <strain evidence="3">JCM 17316</strain>
    </source>
</reference>
<proteinExistence type="predicted"/>
<dbReference type="EMBL" id="BAABDO010000088">
    <property type="protein sequence ID" value="GAA4150768.1"/>
    <property type="molecule type" value="Genomic_DNA"/>
</dbReference>
<evidence type="ECO:0000313" key="2">
    <source>
        <dbReference type="EMBL" id="GAA4150768.1"/>
    </source>
</evidence>
<organism evidence="2 3">
    <name type="scientific">Actinomadura keratinilytica</name>
    <dbReference type="NCBI Taxonomy" id="547461"/>
    <lineage>
        <taxon>Bacteria</taxon>
        <taxon>Bacillati</taxon>
        <taxon>Actinomycetota</taxon>
        <taxon>Actinomycetes</taxon>
        <taxon>Streptosporangiales</taxon>
        <taxon>Thermomonosporaceae</taxon>
        <taxon>Actinomadura</taxon>
    </lineage>
</organism>
<sequence length="89" mass="9115">MTVADPLTTRDTVARDTPARAATASSVGRLMPCPRLSPTSQGDGRGPSRHRTGPHGAGVAAGRAPGRRLRSGPPEKGDERGARPGPPTL</sequence>
<feature type="compositionally biased region" description="Basic and acidic residues" evidence="1">
    <location>
        <begin position="73"/>
        <end position="82"/>
    </location>
</feature>
<accession>A0ABP7Z9F0</accession>
<feature type="region of interest" description="Disordered" evidence="1">
    <location>
        <begin position="1"/>
        <end position="89"/>
    </location>
</feature>
<name>A0ABP7Z9F0_9ACTN</name>
<evidence type="ECO:0000313" key="3">
    <source>
        <dbReference type="Proteomes" id="UP001500266"/>
    </source>
</evidence>